<reference evidence="2" key="3">
    <citation type="submission" date="2015-04" db="UniProtKB">
        <authorList>
            <consortium name="EnsemblPlants"/>
        </authorList>
    </citation>
    <scope>IDENTIFICATION</scope>
    <source>
        <strain evidence="2">cv. Jemalong A17</strain>
    </source>
</reference>
<evidence type="ECO:0000313" key="2">
    <source>
        <dbReference type="EnsemblPlants" id="KEH24017"/>
    </source>
</evidence>
<organism evidence="1 3">
    <name type="scientific">Medicago truncatula</name>
    <name type="common">Barrel medic</name>
    <name type="synonym">Medicago tribuloides</name>
    <dbReference type="NCBI Taxonomy" id="3880"/>
    <lineage>
        <taxon>Eukaryota</taxon>
        <taxon>Viridiplantae</taxon>
        <taxon>Streptophyta</taxon>
        <taxon>Embryophyta</taxon>
        <taxon>Tracheophyta</taxon>
        <taxon>Spermatophyta</taxon>
        <taxon>Magnoliopsida</taxon>
        <taxon>eudicotyledons</taxon>
        <taxon>Gunneridae</taxon>
        <taxon>Pentapetalae</taxon>
        <taxon>rosids</taxon>
        <taxon>fabids</taxon>
        <taxon>Fabales</taxon>
        <taxon>Fabaceae</taxon>
        <taxon>Papilionoideae</taxon>
        <taxon>50 kb inversion clade</taxon>
        <taxon>NPAAA clade</taxon>
        <taxon>Hologalegina</taxon>
        <taxon>IRL clade</taxon>
        <taxon>Trifolieae</taxon>
        <taxon>Medicago</taxon>
    </lineage>
</organism>
<accession>A0A072U2S4</accession>
<reference evidence="1 3" key="1">
    <citation type="journal article" date="2011" name="Nature">
        <title>The Medicago genome provides insight into the evolution of rhizobial symbioses.</title>
        <authorList>
            <person name="Young N.D."/>
            <person name="Debelle F."/>
            <person name="Oldroyd G.E."/>
            <person name="Geurts R."/>
            <person name="Cannon S.B."/>
            <person name="Udvardi M.K."/>
            <person name="Benedito V.A."/>
            <person name="Mayer K.F."/>
            <person name="Gouzy J."/>
            <person name="Schoof H."/>
            <person name="Van de Peer Y."/>
            <person name="Proost S."/>
            <person name="Cook D.R."/>
            <person name="Meyers B.C."/>
            <person name="Spannagl M."/>
            <person name="Cheung F."/>
            <person name="De Mita S."/>
            <person name="Krishnakumar V."/>
            <person name="Gundlach H."/>
            <person name="Zhou S."/>
            <person name="Mudge J."/>
            <person name="Bharti A.K."/>
            <person name="Murray J.D."/>
            <person name="Naoumkina M.A."/>
            <person name="Rosen B."/>
            <person name="Silverstein K.A."/>
            <person name="Tang H."/>
            <person name="Rombauts S."/>
            <person name="Zhao P.X."/>
            <person name="Zhou P."/>
            <person name="Barbe V."/>
            <person name="Bardou P."/>
            <person name="Bechner M."/>
            <person name="Bellec A."/>
            <person name="Berger A."/>
            <person name="Berges H."/>
            <person name="Bidwell S."/>
            <person name="Bisseling T."/>
            <person name="Choisne N."/>
            <person name="Couloux A."/>
            <person name="Denny R."/>
            <person name="Deshpande S."/>
            <person name="Dai X."/>
            <person name="Doyle J.J."/>
            <person name="Dudez A.M."/>
            <person name="Farmer A.D."/>
            <person name="Fouteau S."/>
            <person name="Franken C."/>
            <person name="Gibelin C."/>
            <person name="Gish J."/>
            <person name="Goldstein S."/>
            <person name="Gonzalez A.J."/>
            <person name="Green P.J."/>
            <person name="Hallab A."/>
            <person name="Hartog M."/>
            <person name="Hua A."/>
            <person name="Humphray S.J."/>
            <person name="Jeong D.H."/>
            <person name="Jing Y."/>
            <person name="Jocker A."/>
            <person name="Kenton S.M."/>
            <person name="Kim D.J."/>
            <person name="Klee K."/>
            <person name="Lai H."/>
            <person name="Lang C."/>
            <person name="Lin S."/>
            <person name="Macmil S.L."/>
            <person name="Magdelenat G."/>
            <person name="Matthews L."/>
            <person name="McCorrison J."/>
            <person name="Monaghan E.L."/>
            <person name="Mun J.H."/>
            <person name="Najar F.Z."/>
            <person name="Nicholson C."/>
            <person name="Noirot C."/>
            <person name="O'Bleness M."/>
            <person name="Paule C.R."/>
            <person name="Poulain J."/>
            <person name="Prion F."/>
            <person name="Qin B."/>
            <person name="Qu C."/>
            <person name="Retzel E.F."/>
            <person name="Riddle C."/>
            <person name="Sallet E."/>
            <person name="Samain S."/>
            <person name="Samson N."/>
            <person name="Sanders I."/>
            <person name="Saurat O."/>
            <person name="Scarpelli C."/>
            <person name="Schiex T."/>
            <person name="Segurens B."/>
            <person name="Severin A.J."/>
            <person name="Sherrier D.J."/>
            <person name="Shi R."/>
            <person name="Sims S."/>
            <person name="Singer S.R."/>
            <person name="Sinharoy S."/>
            <person name="Sterck L."/>
            <person name="Viollet A."/>
            <person name="Wang B.B."/>
            <person name="Wang K."/>
            <person name="Wang M."/>
            <person name="Wang X."/>
            <person name="Warfsmann J."/>
            <person name="Weissenbach J."/>
            <person name="White D.D."/>
            <person name="White J.D."/>
            <person name="Wiley G.B."/>
            <person name="Wincker P."/>
            <person name="Xing Y."/>
            <person name="Yang L."/>
            <person name="Yao Z."/>
            <person name="Ying F."/>
            <person name="Zhai J."/>
            <person name="Zhou L."/>
            <person name="Zuber A."/>
            <person name="Denarie J."/>
            <person name="Dixon R.A."/>
            <person name="May G.D."/>
            <person name="Schwartz D.C."/>
            <person name="Rogers J."/>
            <person name="Quetier F."/>
            <person name="Town C.D."/>
            <person name="Roe B.A."/>
        </authorList>
    </citation>
    <scope>NUCLEOTIDE SEQUENCE [LARGE SCALE GENOMIC DNA]</scope>
    <source>
        <strain evidence="1">A17</strain>
        <strain evidence="2 3">cv. Jemalong A17</strain>
    </source>
</reference>
<proteinExistence type="predicted"/>
<protein>
    <submittedName>
        <fullName evidence="1 2">Uncharacterized protein</fullName>
    </submittedName>
</protein>
<reference evidence="1 3" key="2">
    <citation type="journal article" date="2014" name="BMC Genomics">
        <title>An improved genome release (version Mt4.0) for the model legume Medicago truncatula.</title>
        <authorList>
            <person name="Tang H."/>
            <person name="Krishnakumar V."/>
            <person name="Bidwell S."/>
            <person name="Rosen B."/>
            <person name="Chan A."/>
            <person name="Zhou S."/>
            <person name="Gentzbittel L."/>
            <person name="Childs K.L."/>
            <person name="Yandell M."/>
            <person name="Gundlach H."/>
            <person name="Mayer K.F."/>
            <person name="Schwartz D.C."/>
            <person name="Town C.D."/>
        </authorList>
    </citation>
    <scope>GENOME REANNOTATION</scope>
    <source>
        <strain evidence="1">A17</strain>
        <strain evidence="2 3">cv. Jemalong A17</strain>
    </source>
</reference>
<dbReference type="AlphaFoldDB" id="A0A072U2S4"/>
<name>A0A072U2S4_MEDTR</name>
<evidence type="ECO:0000313" key="1">
    <source>
        <dbReference type="EMBL" id="KEH24017.1"/>
    </source>
</evidence>
<keyword evidence="3" id="KW-1185">Reference proteome</keyword>
<sequence>MAFIGPFVMVELVVEELVGHTAVVGKMIVCDLCTCPTVKEAPCATRNLMREWMMLIYAARDKMRSH</sequence>
<gene>
    <name evidence="1" type="ordered locus">MTR_7g101385</name>
</gene>
<evidence type="ECO:0000313" key="3">
    <source>
        <dbReference type="Proteomes" id="UP000002051"/>
    </source>
</evidence>
<dbReference type="EnsemblPlants" id="KEH24017">
    <property type="protein sequence ID" value="KEH24017"/>
    <property type="gene ID" value="MTR_7g101385"/>
</dbReference>
<dbReference type="Proteomes" id="UP000002051">
    <property type="component" value="Unassembled WGS sequence"/>
</dbReference>
<dbReference type="EMBL" id="CM001223">
    <property type="protein sequence ID" value="KEH24017.1"/>
    <property type="molecule type" value="Genomic_DNA"/>
</dbReference>
<dbReference type="HOGENOM" id="CLU_2835038_0_0_1"/>